<accession>A0A839ULS1</accession>
<evidence type="ECO:0000313" key="2">
    <source>
        <dbReference type="Proteomes" id="UP000554520"/>
    </source>
</evidence>
<dbReference type="EMBL" id="JACHXN010000035">
    <property type="protein sequence ID" value="MBB3149551.1"/>
    <property type="molecule type" value="Genomic_DNA"/>
</dbReference>
<proteinExistence type="predicted"/>
<name>A0A839ULS1_9HYPH</name>
<evidence type="ECO:0000313" key="1">
    <source>
        <dbReference type="EMBL" id="MBB3149551.1"/>
    </source>
</evidence>
<reference evidence="1 2" key="1">
    <citation type="submission" date="2020-08" db="EMBL/GenBank/DDBJ databases">
        <title>Genomic Encyclopedia of Type Strains, Phase III (KMG-III): the genomes of soil and plant-associated and newly described type strains.</title>
        <authorList>
            <person name="Whitman W."/>
        </authorList>
    </citation>
    <scope>NUCLEOTIDE SEQUENCE [LARGE SCALE GENOMIC DNA]</scope>
    <source>
        <strain evidence="1 2">CECT 7015</strain>
    </source>
</reference>
<sequence>MLLIAASAGANTLIFRWLARLATIRLSSRFVLQQQPIAAVACSVAHRSLSLHGAGSRPAYPQRRDRPHTSATALGIARLAYPTQPLDRPLQHADGIAMKLRRC</sequence>
<comment type="caution">
    <text evidence="1">The sequence shown here is derived from an EMBL/GenBank/DDBJ whole genome shotgun (WGS) entry which is preliminary data.</text>
</comment>
<keyword evidence="2" id="KW-1185">Reference proteome</keyword>
<dbReference type="RefSeq" id="WP_183665391.1">
    <property type="nucleotide sequence ID" value="NZ_JACHXN010000035.1"/>
</dbReference>
<dbReference type="Proteomes" id="UP000554520">
    <property type="component" value="Unassembled WGS sequence"/>
</dbReference>
<organism evidence="1 2">
    <name type="scientific">Phyllobacterium trifolii</name>
    <dbReference type="NCBI Taxonomy" id="300193"/>
    <lineage>
        <taxon>Bacteria</taxon>
        <taxon>Pseudomonadati</taxon>
        <taxon>Pseudomonadota</taxon>
        <taxon>Alphaproteobacteria</taxon>
        <taxon>Hyphomicrobiales</taxon>
        <taxon>Phyllobacteriaceae</taxon>
        <taxon>Phyllobacterium</taxon>
    </lineage>
</organism>
<dbReference type="AlphaFoldDB" id="A0A839ULS1"/>
<gene>
    <name evidence="1" type="ORF">FHS21_006005</name>
</gene>
<protein>
    <submittedName>
        <fullName evidence="1">Uncharacterized protein</fullName>
    </submittedName>
</protein>